<name>A0A812L8W8_9DINO</name>
<evidence type="ECO:0000256" key="1">
    <source>
        <dbReference type="SAM" id="MobiDB-lite"/>
    </source>
</evidence>
<organism evidence="2 3">
    <name type="scientific">Symbiodinium natans</name>
    <dbReference type="NCBI Taxonomy" id="878477"/>
    <lineage>
        <taxon>Eukaryota</taxon>
        <taxon>Sar</taxon>
        <taxon>Alveolata</taxon>
        <taxon>Dinophyceae</taxon>
        <taxon>Suessiales</taxon>
        <taxon>Symbiodiniaceae</taxon>
        <taxon>Symbiodinium</taxon>
    </lineage>
</organism>
<dbReference type="EMBL" id="CAJNDS010000846">
    <property type="protein sequence ID" value="CAE7237266.1"/>
    <property type="molecule type" value="Genomic_DNA"/>
</dbReference>
<keyword evidence="3" id="KW-1185">Reference proteome</keyword>
<evidence type="ECO:0000313" key="3">
    <source>
        <dbReference type="Proteomes" id="UP000604046"/>
    </source>
</evidence>
<accession>A0A812L8W8</accession>
<dbReference type="AlphaFoldDB" id="A0A812L8W8"/>
<comment type="caution">
    <text evidence="2">The sequence shown here is derived from an EMBL/GenBank/DDBJ whole genome shotgun (WGS) entry which is preliminary data.</text>
</comment>
<sequence>MTESPSRQPPTTQPTKGEDAKDASDCFSVGLRLGLAGKSVVVSVPRDQTVSDLRMHFARAAAEFDHGMVLILGDRVVHNTEKLSDLRQESAEQLGFTAVHDSCENIRTELKRFVRRFDARTVGRLMAEGDPDCIEELFGQDLEKLYLHNDAIIDRLDVEVLKDLEAFYRLKRHCNLHIRCLSCCSNTGPACVVWDLDGEMHIIGQY</sequence>
<evidence type="ECO:0000313" key="2">
    <source>
        <dbReference type="EMBL" id="CAE7237266.1"/>
    </source>
</evidence>
<feature type="region of interest" description="Disordered" evidence="1">
    <location>
        <begin position="1"/>
        <end position="22"/>
    </location>
</feature>
<reference evidence="2" key="1">
    <citation type="submission" date="2021-02" db="EMBL/GenBank/DDBJ databases">
        <authorList>
            <person name="Dougan E. K."/>
            <person name="Rhodes N."/>
            <person name="Thang M."/>
            <person name="Chan C."/>
        </authorList>
    </citation>
    <scope>NUCLEOTIDE SEQUENCE</scope>
</reference>
<dbReference type="OrthoDB" id="10562774at2759"/>
<proteinExistence type="predicted"/>
<protein>
    <submittedName>
        <fullName evidence="2">Uncharacterized protein</fullName>
    </submittedName>
</protein>
<dbReference type="Proteomes" id="UP000604046">
    <property type="component" value="Unassembled WGS sequence"/>
</dbReference>
<gene>
    <name evidence="2" type="ORF">SNAT2548_LOCUS10302</name>
</gene>